<sequence>MSLRITQNSMNRTQLAGLNESQTRLQQTLEQLTTGKRLSRPSDDPVGTVSALRFRSEQSQLAQFGANITDGLARLTASDDALTQTSNMTQRIRTQTLAALNGTLGPNERKAIADEIRELRAGLHQQANSRYADQPLFGGTTPLDNAFDADGNFQGNALPVLRQITDSPGDAGQMNVGVPGGAAFGTALVKGTGELDKLAQAIEDGDDAGMREGLDNVDTLRENILNVQATVGTRVNRLQSLESLNGRQDDASKVALSKVEDTDFLKAAMDLSIQSNAYQAALSASAKLIQPSLMDFLR</sequence>
<dbReference type="InterPro" id="IPR001492">
    <property type="entry name" value="Flagellin"/>
</dbReference>
<dbReference type="EMBL" id="BSUO01000001">
    <property type="protein sequence ID" value="GMA41061.1"/>
    <property type="molecule type" value="Genomic_DNA"/>
</dbReference>
<dbReference type="Pfam" id="PF00669">
    <property type="entry name" value="Flagellin_N"/>
    <property type="match status" value="1"/>
</dbReference>
<name>A0ABQ6IUD4_9MICO</name>
<evidence type="ECO:0000313" key="3">
    <source>
        <dbReference type="EMBL" id="GMA41061.1"/>
    </source>
</evidence>
<keyword evidence="3" id="KW-0966">Cell projection</keyword>
<reference evidence="4" key="1">
    <citation type="journal article" date="2019" name="Int. J. Syst. Evol. Microbiol.">
        <title>The Global Catalogue of Microorganisms (GCM) 10K type strain sequencing project: providing services to taxonomists for standard genome sequencing and annotation.</title>
        <authorList>
            <consortium name="The Broad Institute Genomics Platform"/>
            <consortium name="The Broad Institute Genome Sequencing Center for Infectious Disease"/>
            <person name="Wu L."/>
            <person name="Ma J."/>
        </authorList>
    </citation>
    <scope>NUCLEOTIDE SEQUENCE [LARGE SCALE GENOMIC DNA]</scope>
    <source>
        <strain evidence="4">NBRC 113072</strain>
    </source>
</reference>
<dbReference type="Proteomes" id="UP001157126">
    <property type="component" value="Unassembled WGS sequence"/>
</dbReference>
<keyword evidence="4" id="KW-1185">Reference proteome</keyword>
<organism evidence="3 4">
    <name type="scientific">Mobilicoccus caccae</name>
    <dbReference type="NCBI Taxonomy" id="1859295"/>
    <lineage>
        <taxon>Bacteria</taxon>
        <taxon>Bacillati</taxon>
        <taxon>Actinomycetota</taxon>
        <taxon>Actinomycetes</taxon>
        <taxon>Micrococcales</taxon>
        <taxon>Dermatophilaceae</taxon>
        <taxon>Mobilicoccus</taxon>
    </lineage>
</organism>
<evidence type="ECO:0000256" key="1">
    <source>
        <dbReference type="SAM" id="MobiDB-lite"/>
    </source>
</evidence>
<dbReference type="InterPro" id="IPR013384">
    <property type="entry name" value="Flagell_FlgL"/>
</dbReference>
<dbReference type="SUPFAM" id="SSF64518">
    <property type="entry name" value="Phase 1 flagellin"/>
    <property type="match status" value="1"/>
</dbReference>
<keyword evidence="3" id="KW-0969">Cilium</keyword>
<dbReference type="Gene3D" id="1.20.1330.10">
    <property type="entry name" value="f41 fragment of flagellin, N-terminal domain"/>
    <property type="match status" value="1"/>
</dbReference>
<feature type="region of interest" description="Disordered" evidence="1">
    <location>
        <begin position="1"/>
        <end position="20"/>
    </location>
</feature>
<dbReference type="PANTHER" id="PTHR42792">
    <property type="entry name" value="FLAGELLIN"/>
    <property type="match status" value="1"/>
</dbReference>
<gene>
    <name evidence="3" type="primary">flgL</name>
    <name evidence="3" type="ORF">GCM10025883_31060</name>
</gene>
<evidence type="ECO:0000259" key="2">
    <source>
        <dbReference type="Pfam" id="PF00669"/>
    </source>
</evidence>
<comment type="caution">
    <text evidence="3">The sequence shown here is derived from an EMBL/GenBank/DDBJ whole genome shotgun (WGS) entry which is preliminary data.</text>
</comment>
<dbReference type="NCBIfam" id="TIGR02550">
    <property type="entry name" value="flagell_flgL"/>
    <property type="match status" value="1"/>
</dbReference>
<protein>
    <submittedName>
        <fullName evidence="3">Flagellar hook-associated protein FlgL</fullName>
    </submittedName>
</protein>
<evidence type="ECO:0000313" key="4">
    <source>
        <dbReference type="Proteomes" id="UP001157126"/>
    </source>
</evidence>
<dbReference type="PANTHER" id="PTHR42792:SF1">
    <property type="entry name" value="FLAGELLAR HOOK-ASSOCIATED PROTEIN 3"/>
    <property type="match status" value="1"/>
</dbReference>
<dbReference type="RefSeq" id="WP_284304658.1">
    <property type="nucleotide sequence ID" value="NZ_BSUO01000001.1"/>
</dbReference>
<dbReference type="InterPro" id="IPR001029">
    <property type="entry name" value="Flagellin_N"/>
</dbReference>
<feature type="domain" description="Flagellin N-terminal" evidence="2">
    <location>
        <begin position="5"/>
        <end position="129"/>
    </location>
</feature>
<keyword evidence="3" id="KW-0282">Flagellum</keyword>
<accession>A0ABQ6IUD4</accession>
<proteinExistence type="predicted"/>